<feature type="domain" description="DNA2 rift barrel" evidence="1">
    <location>
        <begin position="3"/>
        <end position="95"/>
    </location>
</feature>
<feature type="non-terminal residue" evidence="2">
    <location>
        <position position="132"/>
    </location>
</feature>
<evidence type="ECO:0000259" key="1">
    <source>
        <dbReference type="Pfam" id="PF21123"/>
    </source>
</evidence>
<evidence type="ECO:0000313" key="2">
    <source>
        <dbReference type="EMBL" id="CRK44821.1"/>
    </source>
</evidence>
<dbReference type="InterPro" id="IPR048459">
    <property type="entry name" value="DNA2_Rift"/>
</dbReference>
<dbReference type="AlphaFoldDB" id="A0A0G4NE26"/>
<dbReference type="Proteomes" id="UP000045706">
    <property type="component" value="Unassembled WGS sequence"/>
</dbReference>
<sequence length="132" mass="15119">MVSKEREKLGRCFSDVIIEEGSWSEDHNSPSINRFRYNFIKREHNGTHSFMESQLAVGEPIVVSDEQGHFALALGYVTSVRKQRICVAVDRRLHNARVRQPGFNEHDNQVFAGIMEVEPEGSTPDQHQGRVR</sequence>
<gene>
    <name evidence="2" type="ORF">BN1723_019561</name>
</gene>
<dbReference type="Pfam" id="PF21123">
    <property type="entry name" value="Dna2_Rift"/>
    <property type="match status" value="1"/>
</dbReference>
<reference evidence="3" key="1">
    <citation type="submission" date="2015-05" db="EMBL/GenBank/DDBJ databases">
        <authorList>
            <person name="Fogelqvist Johan"/>
        </authorList>
    </citation>
    <scope>NUCLEOTIDE SEQUENCE [LARGE SCALE GENOMIC DNA]</scope>
</reference>
<name>A0A0G4NE26_VERLO</name>
<evidence type="ECO:0000313" key="3">
    <source>
        <dbReference type="Proteomes" id="UP000045706"/>
    </source>
</evidence>
<dbReference type="EMBL" id="CVQI01034324">
    <property type="protein sequence ID" value="CRK44821.1"/>
    <property type="molecule type" value="Genomic_DNA"/>
</dbReference>
<accession>A0A0G4NE26</accession>
<protein>
    <recommendedName>
        <fullName evidence="1">DNA2 rift barrel domain-containing protein</fullName>
    </recommendedName>
</protein>
<proteinExistence type="predicted"/>
<organism evidence="2 3">
    <name type="scientific">Verticillium longisporum</name>
    <name type="common">Verticillium dahliae var. longisporum</name>
    <dbReference type="NCBI Taxonomy" id="100787"/>
    <lineage>
        <taxon>Eukaryota</taxon>
        <taxon>Fungi</taxon>
        <taxon>Dikarya</taxon>
        <taxon>Ascomycota</taxon>
        <taxon>Pezizomycotina</taxon>
        <taxon>Sordariomycetes</taxon>
        <taxon>Hypocreomycetidae</taxon>
        <taxon>Glomerellales</taxon>
        <taxon>Plectosphaerellaceae</taxon>
        <taxon>Verticillium</taxon>
    </lineage>
</organism>